<keyword evidence="2" id="KW-1185">Reference proteome</keyword>
<reference evidence="2" key="1">
    <citation type="journal article" date="2016" name="Nat. Biotechnol.">
        <title>Sequencing wild and cultivated cassava and related species reveals extensive interspecific hybridization and genetic diversity.</title>
        <authorList>
            <person name="Bredeson J.V."/>
            <person name="Lyons J.B."/>
            <person name="Prochnik S.E."/>
            <person name="Wu G.A."/>
            <person name="Ha C.M."/>
            <person name="Edsinger-Gonzales E."/>
            <person name="Grimwood J."/>
            <person name="Schmutz J."/>
            <person name="Rabbi I.Y."/>
            <person name="Egesi C."/>
            <person name="Nauluvula P."/>
            <person name="Lebot V."/>
            <person name="Ndunguru J."/>
            <person name="Mkamilo G."/>
            <person name="Bart R.S."/>
            <person name="Setter T.L."/>
            <person name="Gleadow R.M."/>
            <person name="Kulakow P."/>
            <person name="Ferguson M.E."/>
            <person name="Rounsley S."/>
            <person name="Rokhsar D.S."/>
        </authorList>
    </citation>
    <scope>NUCLEOTIDE SEQUENCE [LARGE SCALE GENOMIC DNA]</scope>
    <source>
        <strain evidence="2">cv. AM560-2</strain>
    </source>
</reference>
<accession>A0ACB7H1V5</accession>
<protein>
    <submittedName>
        <fullName evidence="1">Uncharacterized protein</fullName>
    </submittedName>
</protein>
<gene>
    <name evidence="1" type="ORF">MANES_09G022700v8</name>
</gene>
<dbReference type="EMBL" id="CM004395">
    <property type="protein sequence ID" value="KAG8646682.1"/>
    <property type="molecule type" value="Genomic_DNA"/>
</dbReference>
<proteinExistence type="predicted"/>
<comment type="caution">
    <text evidence="1">The sequence shown here is derived from an EMBL/GenBank/DDBJ whole genome shotgun (WGS) entry which is preliminary data.</text>
</comment>
<evidence type="ECO:0000313" key="2">
    <source>
        <dbReference type="Proteomes" id="UP000091857"/>
    </source>
</evidence>
<organism evidence="1 2">
    <name type="scientific">Manihot esculenta</name>
    <name type="common">Cassava</name>
    <name type="synonym">Jatropha manihot</name>
    <dbReference type="NCBI Taxonomy" id="3983"/>
    <lineage>
        <taxon>Eukaryota</taxon>
        <taxon>Viridiplantae</taxon>
        <taxon>Streptophyta</taxon>
        <taxon>Embryophyta</taxon>
        <taxon>Tracheophyta</taxon>
        <taxon>Spermatophyta</taxon>
        <taxon>Magnoliopsida</taxon>
        <taxon>eudicotyledons</taxon>
        <taxon>Gunneridae</taxon>
        <taxon>Pentapetalae</taxon>
        <taxon>rosids</taxon>
        <taxon>fabids</taxon>
        <taxon>Malpighiales</taxon>
        <taxon>Euphorbiaceae</taxon>
        <taxon>Crotonoideae</taxon>
        <taxon>Manihoteae</taxon>
        <taxon>Manihot</taxon>
    </lineage>
</organism>
<name>A0ACB7H1V5_MANES</name>
<dbReference type="Proteomes" id="UP000091857">
    <property type="component" value="Chromosome 9"/>
</dbReference>
<evidence type="ECO:0000313" key="1">
    <source>
        <dbReference type="EMBL" id="KAG8646682.1"/>
    </source>
</evidence>
<sequence length="845" mass="97362">MAIESFAFNIAEKVLEKIASHTYQEICFAWGLKAELKKLEDILLTVKAVLMDAEEKQVNDHQLRLWLAKLKDALYDAEDVLDEFECEDQRRRVLQLYGTTTKKVGHFFSCSNSIAFRFKMSAKVKQIREILDEIASQKSKFHLTERYESRHVMPRERALTHSFVQASEVIGRDDDKENIIRLLQDSSDSEQISVIPIVGIGGLGKTSLAKFVYNDERVRNHFQLQIWVCVSEEFDIKILTEKIIKSTEDGITHVEKLKNMEMDQLQRILRESIGDKKYLLILDDVWNDDPMKWNQLKELLSMGANGSKILVTTRSNKVASIMGTIPKAYELSGLPEDECVALFTKCAFKEGQVKRYPNLLKIGVEIVKKCKGVPLAVKTLASLLLNTDESYWKSIRDSELWKIAQKETDILPALRLSYEQLPAHLKKCFAYCSFYPKDYAFYNWELIQFWMAHGLLESANQNEEPEGIGSRYFQELGSRSFFQDFEIREGIWITCKMHDLVHDLALSLTQNEFLAITSSTTHISQHSVRHLLFPNSALLPQDLSTLLQGLDHVRTVIFRSDKKSHSSQSNLDLYLLRFQYLRMLELAHSKLEISLDWISALKHLRYLHVHGNSRIKKLPNSIFKLHNLQTLLLCEGIEELTSDIKYLINLKYLMFSTKQKCLPMNGIGCLTSLRFLDIRSCEKLEHLFEDMQGLKHLRTLIIGDCESLISLPQSMKYLTALEILAIGNCKNLNLTLAEKGKDDKHLAQFNLQKLILKKLPKLVDFPEWLLQGSSNTLQFLKLESCEYLKELPVCIQHIASLQQLEIENCDELNERCERGKGEDWSKIAHIPKIVINGSDIDSSYD</sequence>